<dbReference type="Proteomes" id="UP000094056">
    <property type="component" value="Unassembled WGS sequence"/>
</dbReference>
<proteinExistence type="predicted"/>
<name>A0A1E3XEQ5_9BACT</name>
<reference evidence="1 2" key="1">
    <citation type="submission" date="2016-07" db="EMBL/GenBank/DDBJ databases">
        <title>Draft genome of Scalindua rubra, obtained from a brine-seawater interface in the Red Sea, sheds light on salt adaptation in anammox bacteria.</title>
        <authorList>
            <person name="Speth D.R."/>
            <person name="Lagkouvardos I."/>
            <person name="Wang Y."/>
            <person name="Qian P.-Y."/>
            <person name="Dutilh B.E."/>
            <person name="Jetten M.S."/>
        </authorList>
    </citation>
    <scope>NUCLEOTIDE SEQUENCE [LARGE SCALE GENOMIC DNA]</scope>
    <source>
        <strain evidence="1">BSI-1</strain>
    </source>
</reference>
<dbReference type="EMBL" id="MAYW01000013">
    <property type="protein sequence ID" value="ODS34088.1"/>
    <property type="molecule type" value="Genomic_DNA"/>
</dbReference>
<evidence type="ECO:0000313" key="1">
    <source>
        <dbReference type="EMBL" id="ODS34088.1"/>
    </source>
</evidence>
<evidence type="ECO:0000313" key="2">
    <source>
        <dbReference type="Proteomes" id="UP000094056"/>
    </source>
</evidence>
<comment type="caution">
    <text evidence="1">The sequence shown here is derived from an EMBL/GenBank/DDBJ whole genome shotgun (WGS) entry which is preliminary data.</text>
</comment>
<sequence length="99" mass="11662">MINLEEIKKKLEVVKKARKEREPIVKLNSKALDLFETLCSFDKGKPSYAVAKSLSEKLAIECMTELDLYFYNMKFADEKQKKVWNELSDYLRKIYTSSK</sequence>
<organism evidence="1 2">
    <name type="scientific">Candidatus Scalindua rubra</name>
    <dbReference type="NCBI Taxonomy" id="1872076"/>
    <lineage>
        <taxon>Bacteria</taxon>
        <taxon>Pseudomonadati</taxon>
        <taxon>Planctomycetota</taxon>
        <taxon>Candidatus Brocadiia</taxon>
        <taxon>Candidatus Brocadiales</taxon>
        <taxon>Candidatus Scalinduaceae</taxon>
        <taxon>Candidatus Scalindua</taxon>
    </lineage>
</organism>
<dbReference type="AlphaFoldDB" id="A0A1E3XEQ5"/>
<accession>A0A1E3XEQ5</accession>
<protein>
    <submittedName>
        <fullName evidence="1">Uncharacterized protein</fullName>
    </submittedName>
</protein>
<gene>
    <name evidence="1" type="ORF">SCARUB_00761</name>
</gene>